<protein>
    <recommendedName>
        <fullName evidence="3">N-acetyltransferase domain-containing protein</fullName>
    </recommendedName>
</protein>
<dbReference type="EMBL" id="QNRE01000001">
    <property type="protein sequence ID" value="RBO96790.1"/>
    <property type="molecule type" value="Genomic_DNA"/>
</dbReference>
<reference evidence="1 2" key="1">
    <citation type="submission" date="2018-06" db="EMBL/GenBank/DDBJ databases">
        <title>Genomic Encyclopedia of Type Strains, Phase IV (KMG-IV): sequencing the most valuable type-strain genomes for metagenomic binning, comparative biology and taxonomic classification.</title>
        <authorList>
            <person name="Goeker M."/>
        </authorList>
    </citation>
    <scope>NUCLEOTIDE SEQUENCE [LARGE SCALE GENOMIC DNA]</scope>
    <source>
        <strain evidence="1 2">DSM 44599</strain>
    </source>
</reference>
<accession>A0A366E342</accession>
<name>A0A366E342_9NOCA</name>
<proteinExistence type="predicted"/>
<gene>
    <name evidence="1" type="ORF">DFR74_101807</name>
</gene>
<dbReference type="InterPro" id="IPR039968">
    <property type="entry name" value="BcerS-like"/>
</dbReference>
<comment type="caution">
    <text evidence="1">The sequence shown here is derived from an EMBL/GenBank/DDBJ whole genome shotgun (WGS) entry which is preliminary data.</text>
</comment>
<evidence type="ECO:0008006" key="3">
    <source>
        <dbReference type="Google" id="ProtNLM"/>
    </source>
</evidence>
<dbReference type="PANTHER" id="PTHR41368:SF1">
    <property type="entry name" value="PROTEIN YGHO"/>
    <property type="match status" value="1"/>
</dbReference>
<dbReference type="Gene3D" id="3.40.630.30">
    <property type="match status" value="1"/>
</dbReference>
<dbReference type="InterPro" id="IPR016181">
    <property type="entry name" value="Acyl_CoA_acyltransferase"/>
</dbReference>
<organism evidence="1 2">
    <name type="scientific">Nocardia puris</name>
    <dbReference type="NCBI Taxonomy" id="208602"/>
    <lineage>
        <taxon>Bacteria</taxon>
        <taxon>Bacillati</taxon>
        <taxon>Actinomycetota</taxon>
        <taxon>Actinomycetes</taxon>
        <taxon>Mycobacteriales</taxon>
        <taxon>Nocardiaceae</taxon>
        <taxon>Nocardia</taxon>
    </lineage>
</organism>
<dbReference type="STRING" id="1210090.GCA_001613185_02960"/>
<keyword evidence="2" id="KW-1185">Reference proteome</keyword>
<dbReference type="RefSeq" id="WP_067508976.1">
    <property type="nucleotide sequence ID" value="NZ_CP107943.1"/>
</dbReference>
<sequence length="374" mass="42808">MEVKAVGTDRKRAREWVDVPFRLYRNEPNWVPQLRKDSFRYLDPARSPLRGEAITEHFVLYDGGEPIGRVATTIQQAYIDKHREQVGFFGFLDAPADRAALGALTTAAEQWIRGHGLRTMAGPYNYWSGQEMGLLVHGFDEPPQVFQTWNPRGTLELLQELGFTIRVELAGYRFTVADITRFRDRLARYDRRFADNAALTCRSMTRRTMKRDLELVRTLFNRSFADNSEVIAYSREVFERTVLPIRGFLDPSMVVFVEHEGRPVGFMFIAPDLNRILHALGGRARLRDYPRVRRLSRSIDSAMVLIMGVVPDAPVGATSKLLVHSLDALRGSRYRSVQTTWVHESNLSFGRVIAHYLRSGAHKKWVLVEKAVAT</sequence>
<dbReference type="AlphaFoldDB" id="A0A366E342"/>
<dbReference type="PANTHER" id="PTHR41368">
    <property type="entry name" value="PROTEIN YGHO"/>
    <property type="match status" value="1"/>
</dbReference>
<evidence type="ECO:0000313" key="1">
    <source>
        <dbReference type="EMBL" id="RBO96790.1"/>
    </source>
</evidence>
<dbReference type="SUPFAM" id="SSF55729">
    <property type="entry name" value="Acyl-CoA N-acyltransferases (Nat)"/>
    <property type="match status" value="1"/>
</dbReference>
<dbReference type="Proteomes" id="UP000252586">
    <property type="component" value="Unassembled WGS sequence"/>
</dbReference>
<evidence type="ECO:0000313" key="2">
    <source>
        <dbReference type="Proteomes" id="UP000252586"/>
    </source>
</evidence>